<evidence type="ECO:0000256" key="1">
    <source>
        <dbReference type="SAM" id="MobiDB-lite"/>
    </source>
</evidence>
<sequence length="105" mass="10599">MGGAGGAQARRGGQQVAGALGEQQYGDEPEGPVEAGQRGHGTSVYPALPGLDETPPQTADEPAYGRGGSVGAGTFPTAHCLAVKARARFVERCGAATDAHARNLR</sequence>
<evidence type="ECO:0000313" key="2">
    <source>
        <dbReference type="EMBL" id="GIJ36400.1"/>
    </source>
</evidence>
<dbReference type="AlphaFoldDB" id="A0A9W5UXC0"/>
<protein>
    <submittedName>
        <fullName evidence="2">Uncharacterized protein</fullName>
    </submittedName>
</protein>
<feature type="region of interest" description="Disordered" evidence="1">
    <location>
        <begin position="1"/>
        <end position="71"/>
    </location>
</feature>
<dbReference type="Proteomes" id="UP000607311">
    <property type="component" value="Unassembled WGS sequence"/>
</dbReference>
<keyword evidence="3" id="KW-1185">Reference proteome</keyword>
<comment type="caution">
    <text evidence="2">The sequence shown here is derived from an EMBL/GenBank/DDBJ whole genome shotgun (WGS) entry which is preliminary data.</text>
</comment>
<accession>A0A9W5UXC0</accession>
<gene>
    <name evidence="2" type="ORF">Vse01_55480</name>
</gene>
<organism evidence="2 3">
    <name type="scientific">Micromonospora sediminimaris</name>
    <dbReference type="NCBI Taxonomy" id="547162"/>
    <lineage>
        <taxon>Bacteria</taxon>
        <taxon>Bacillati</taxon>
        <taxon>Actinomycetota</taxon>
        <taxon>Actinomycetes</taxon>
        <taxon>Micromonosporales</taxon>
        <taxon>Micromonosporaceae</taxon>
        <taxon>Micromonospora</taxon>
    </lineage>
</organism>
<evidence type="ECO:0000313" key="3">
    <source>
        <dbReference type="Proteomes" id="UP000607311"/>
    </source>
</evidence>
<reference evidence="2" key="1">
    <citation type="submission" date="2021-01" db="EMBL/GenBank/DDBJ databases">
        <title>Whole genome shotgun sequence of Verrucosispora sediminis NBRC 107745.</title>
        <authorList>
            <person name="Komaki H."/>
            <person name="Tamura T."/>
        </authorList>
    </citation>
    <scope>NUCLEOTIDE SEQUENCE</scope>
    <source>
        <strain evidence="2">NBRC 107745</strain>
    </source>
</reference>
<dbReference type="EMBL" id="BOPD01000049">
    <property type="protein sequence ID" value="GIJ36400.1"/>
    <property type="molecule type" value="Genomic_DNA"/>
</dbReference>
<feature type="compositionally biased region" description="Low complexity" evidence="1">
    <location>
        <begin position="7"/>
        <end position="21"/>
    </location>
</feature>
<proteinExistence type="predicted"/>
<name>A0A9W5UXC0_9ACTN</name>